<evidence type="ECO:0000313" key="2">
    <source>
        <dbReference type="Proteomes" id="UP001055072"/>
    </source>
</evidence>
<sequence>MSSWFSGGSDQAQAYEQYSSSPHKAEVSHELIAGAAAYEAARAYEKHVAANGQPANHAEAKEILAGLAGAFIDREAETRGLDFADREKAKYEARRQAHEAYDNNNGQF</sequence>
<accession>A0ACB8U2D1</accession>
<dbReference type="Proteomes" id="UP001055072">
    <property type="component" value="Unassembled WGS sequence"/>
</dbReference>
<protein>
    <submittedName>
        <fullName evidence="1">Uncharacterized protein</fullName>
    </submittedName>
</protein>
<comment type="caution">
    <text evidence="1">The sequence shown here is derived from an EMBL/GenBank/DDBJ whole genome shotgun (WGS) entry which is preliminary data.</text>
</comment>
<reference evidence="1" key="1">
    <citation type="journal article" date="2021" name="Environ. Microbiol.">
        <title>Gene family expansions and transcriptome signatures uncover fungal adaptations to wood decay.</title>
        <authorList>
            <person name="Hage H."/>
            <person name="Miyauchi S."/>
            <person name="Viragh M."/>
            <person name="Drula E."/>
            <person name="Min B."/>
            <person name="Chaduli D."/>
            <person name="Navarro D."/>
            <person name="Favel A."/>
            <person name="Norest M."/>
            <person name="Lesage-Meessen L."/>
            <person name="Balint B."/>
            <person name="Merenyi Z."/>
            <person name="de Eugenio L."/>
            <person name="Morin E."/>
            <person name="Martinez A.T."/>
            <person name="Baldrian P."/>
            <person name="Stursova M."/>
            <person name="Martinez M.J."/>
            <person name="Novotny C."/>
            <person name="Magnuson J.K."/>
            <person name="Spatafora J.W."/>
            <person name="Maurice S."/>
            <person name="Pangilinan J."/>
            <person name="Andreopoulos W."/>
            <person name="LaButti K."/>
            <person name="Hundley H."/>
            <person name="Na H."/>
            <person name="Kuo A."/>
            <person name="Barry K."/>
            <person name="Lipzen A."/>
            <person name="Henrissat B."/>
            <person name="Riley R."/>
            <person name="Ahrendt S."/>
            <person name="Nagy L.G."/>
            <person name="Grigoriev I.V."/>
            <person name="Martin F."/>
            <person name="Rosso M.N."/>
        </authorList>
    </citation>
    <scope>NUCLEOTIDE SEQUENCE</scope>
    <source>
        <strain evidence="1">CBS 384.51</strain>
    </source>
</reference>
<evidence type="ECO:0000313" key="1">
    <source>
        <dbReference type="EMBL" id="KAI0088443.1"/>
    </source>
</evidence>
<gene>
    <name evidence="1" type="ORF">BDY19DRAFT_198827</name>
</gene>
<keyword evidence="2" id="KW-1185">Reference proteome</keyword>
<proteinExistence type="predicted"/>
<name>A0ACB8U2D1_9APHY</name>
<dbReference type="EMBL" id="MU274914">
    <property type="protein sequence ID" value="KAI0088443.1"/>
    <property type="molecule type" value="Genomic_DNA"/>
</dbReference>
<organism evidence="1 2">
    <name type="scientific">Irpex rosettiformis</name>
    <dbReference type="NCBI Taxonomy" id="378272"/>
    <lineage>
        <taxon>Eukaryota</taxon>
        <taxon>Fungi</taxon>
        <taxon>Dikarya</taxon>
        <taxon>Basidiomycota</taxon>
        <taxon>Agaricomycotina</taxon>
        <taxon>Agaricomycetes</taxon>
        <taxon>Polyporales</taxon>
        <taxon>Irpicaceae</taxon>
        <taxon>Irpex</taxon>
    </lineage>
</organism>